<keyword evidence="2" id="KW-1185">Reference proteome</keyword>
<protein>
    <recommendedName>
        <fullName evidence="3">Endonuclease/exonuclease/phosphatase domain-containing protein</fullName>
    </recommendedName>
</protein>
<evidence type="ECO:0000313" key="1">
    <source>
        <dbReference type="EMBL" id="CAH2090729.1"/>
    </source>
</evidence>
<organism evidence="1 2">
    <name type="scientific">Euphydryas editha</name>
    <name type="common">Edith's checkerspot</name>
    <dbReference type="NCBI Taxonomy" id="104508"/>
    <lineage>
        <taxon>Eukaryota</taxon>
        <taxon>Metazoa</taxon>
        <taxon>Ecdysozoa</taxon>
        <taxon>Arthropoda</taxon>
        <taxon>Hexapoda</taxon>
        <taxon>Insecta</taxon>
        <taxon>Pterygota</taxon>
        <taxon>Neoptera</taxon>
        <taxon>Endopterygota</taxon>
        <taxon>Lepidoptera</taxon>
        <taxon>Glossata</taxon>
        <taxon>Ditrysia</taxon>
        <taxon>Papilionoidea</taxon>
        <taxon>Nymphalidae</taxon>
        <taxon>Nymphalinae</taxon>
        <taxon>Euphydryas</taxon>
    </lineage>
</organism>
<name>A0AAU9TZ07_EUPED</name>
<dbReference type="AlphaFoldDB" id="A0AAU9TZ07"/>
<proteinExistence type="predicted"/>
<dbReference type="Proteomes" id="UP001153954">
    <property type="component" value="Unassembled WGS sequence"/>
</dbReference>
<comment type="caution">
    <text evidence="1">The sequence shown here is derived from an EMBL/GenBank/DDBJ whole genome shotgun (WGS) entry which is preliminary data.</text>
</comment>
<reference evidence="1" key="1">
    <citation type="submission" date="2022-03" db="EMBL/GenBank/DDBJ databases">
        <authorList>
            <person name="Tunstrom K."/>
        </authorList>
    </citation>
    <scope>NUCLEOTIDE SEQUENCE</scope>
</reference>
<evidence type="ECO:0008006" key="3">
    <source>
        <dbReference type="Google" id="ProtNLM"/>
    </source>
</evidence>
<sequence>MTSGFHNKIDGGGVLIAFSRHLRFYRLQSFESHCGDIWIGLEIGNKGNISPPIQKHVLKEFIDNTNKVLQSFVGTSLVVGDFNLGGMSWFMNTKNCSTISNSILHAMLSDFLSLDDLTQYNFVYNNKNKILDLLSNKSIIDLCDCLDALISIDVLHSPLTFSLNVEPVLVGIAWH</sequence>
<dbReference type="EMBL" id="CAKOGL010000010">
    <property type="protein sequence ID" value="CAH2090729.1"/>
    <property type="molecule type" value="Genomic_DNA"/>
</dbReference>
<gene>
    <name evidence="1" type="ORF">EEDITHA_LOCUS6657</name>
</gene>
<evidence type="ECO:0000313" key="2">
    <source>
        <dbReference type="Proteomes" id="UP001153954"/>
    </source>
</evidence>
<accession>A0AAU9TZ07</accession>